<evidence type="ECO:0000313" key="6">
    <source>
        <dbReference type="Proteomes" id="UP000565205"/>
    </source>
</evidence>
<dbReference type="Proteomes" id="UP000565205">
    <property type="component" value="Unassembled WGS sequence"/>
</dbReference>
<comment type="caution">
    <text evidence="3">The sequence shown here is derived from an EMBL/GenBank/DDBJ whole genome shotgun (WGS) entry which is preliminary data.</text>
</comment>
<evidence type="ECO:0000313" key="5">
    <source>
        <dbReference type="Proteomes" id="UP000557688"/>
    </source>
</evidence>
<organism evidence="3 5">
    <name type="scientific">Endobacter medicaginis</name>
    <dbReference type="NCBI Taxonomy" id="1181271"/>
    <lineage>
        <taxon>Bacteria</taxon>
        <taxon>Pseudomonadati</taxon>
        <taxon>Pseudomonadota</taxon>
        <taxon>Alphaproteobacteria</taxon>
        <taxon>Acetobacterales</taxon>
        <taxon>Acetobacteraceae</taxon>
        <taxon>Endobacter</taxon>
    </lineage>
</organism>
<dbReference type="AlphaFoldDB" id="A0A839V363"/>
<dbReference type="InterPro" id="IPR015943">
    <property type="entry name" value="WD40/YVTN_repeat-like_dom_sf"/>
</dbReference>
<dbReference type="SMART" id="SM00564">
    <property type="entry name" value="PQQ"/>
    <property type="match status" value="7"/>
</dbReference>
<dbReference type="PANTHER" id="PTHR34512:SF30">
    <property type="entry name" value="OUTER MEMBRANE PROTEIN ASSEMBLY FACTOR BAMB"/>
    <property type="match status" value="1"/>
</dbReference>
<proteinExistence type="predicted"/>
<reference evidence="3 5" key="2">
    <citation type="submission" date="2020-08" db="EMBL/GenBank/DDBJ databases">
        <title>Genomic Encyclopedia of Type Strains, Phase III (KMG-III): the genomes of soil and plant-associated and newly described type strains.</title>
        <authorList>
            <person name="Whitman W."/>
        </authorList>
    </citation>
    <scope>NUCLEOTIDE SEQUENCE [LARGE SCALE GENOMIC DNA]</scope>
    <source>
        <strain evidence="3 5">CECT 8088</strain>
    </source>
</reference>
<dbReference type="SUPFAM" id="SSF50998">
    <property type="entry name" value="Quinoprotein alcohol dehydrogenase-like"/>
    <property type="match status" value="2"/>
</dbReference>
<dbReference type="EMBL" id="JABXXQ010000529">
    <property type="protein sequence ID" value="NVN31864.1"/>
    <property type="molecule type" value="Genomic_DNA"/>
</dbReference>
<dbReference type="EMBL" id="JACHXV010000005">
    <property type="protein sequence ID" value="MBB3173969.1"/>
    <property type="molecule type" value="Genomic_DNA"/>
</dbReference>
<dbReference type="RefSeq" id="WP_176626460.1">
    <property type="nucleotide sequence ID" value="NZ_JABXXQ010000529.1"/>
</dbReference>
<feature type="transmembrane region" description="Helical" evidence="1">
    <location>
        <begin position="24"/>
        <end position="43"/>
    </location>
</feature>
<dbReference type="Proteomes" id="UP000557688">
    <property type="component" value="Unassembled WGS sequence"/>
</dbReference>
<evidence type="ECO:0000256" key="1">
    <source>
        <dbReference type="SAM" id="Phobius"/>
    </source>
</evidence>
<evidence type="ECO:0000313" key="4">
    <source>
        <dbReference type="EMBL" id="NVN31864.1"/>
    </source>
</evidence>
<evidence type="ECO:0000313" key="3">
    <source>
        <dbReference type="EMBL" id="MBB3173969.1"/>
    </source>
</evidence>
<keyword evidence="1" id="KW-1133">Transmembrane helix</keyword>
<feature type="domain" description="Pyrrolo-quinoline quinone repeat" evidence="2">
    <location>
        <begin position="141"/>
        <end position="376"/>
    </location>
</feature>
<accession>A0A839V363</accession>
<keyword evidence="1" id="KW-0472">Membrane</keyword>
<dbReference type="InterPro" id="IPR002372">
    <property type="entry name" value="PQQ_rpt_dom"/>
</dbReference>
<dbReference type="Gene3D" id="2.130.10.10">
    <property type="entry name" value="YVTN repeat-like/Quinoprotein amine dehydrogenase"/>
    <property type="match status" value="1"/>
</dbReference>
<gene>
    <name evidence="3" type="ORF">FHR90_001801</name>
    <name evidence="4" type="ORF">HUK83_16175</name>
</gene>
<dbReference type="PANTHER" id="PTHR34512">
    <property type="entry name" value="CELL SURFACE PROTEIN"/>
    <property type="match status" value="1"/>
</dbReference>
<keyword evidence="5" id="KW-1185">Reference proteome</keyword>
<reference evidence="4 6" key="1">
    <citation type="submission" date="2020-06" db="EMBL/GenBank/DDBJ databases">
        <title>Description of novel acetic acid bacteria.</title>
        <authorList>
            <person name="Sombolestani A."/>
        </authorList>
    </citation>
    <scope>NUCLEOTIDE SEQUENCE [LARGE SCALE GENOMIC DNA]</scope>
    <source>
        <strain evidence="4 6">LMG 26838</strain>
    </source>
</reference>
<dbReference type="InterPro" id="IPR018391">
    <property type="entry name" value="PQQ_b-propeller_rpt"/>
</dbReference>
<sequence length="459" mass="47607">MTTHRSRDTVSAARQAGRLARRSVLLGAAAMPLAGCTWLSHIFDDDDKVPVIGKREPVLGTKNDGLEPSGDVRPVDLGAPLDNPDWAIAGRVPSHDVGHVALPGTARLWQVSIGSVDSGRAALTAEPVVAGGRVFTMDGVGLVSAFDLRTGHSVWTHATKPKKSRSSNMGGGLCVVGGVVYVVDGMASALALDAGSGKELWSVDIGTPGRSAPSVVDGRMFFGTIDERLIALDAASGKTLWSYQASPSTTITLGQPAPAIDGDFVVAGFGSGDIVALRADSGVQIWSDSLGAGNGRVSVTDLASVHALPLIKDGTVYLISMGDVFTAVDLRSGRRIWERAVAGKDEPVIANGWLFILSVEQRLAAIDPATGAVRWAVDLPHWKKPNKQKGAITWNGPLLAGGQLHLTSDDGRLIAVDAANGKIIATVKLTAPAALAPVAASGVMLVVTHDGKLTAYGRA</sequence>
<name>A0A839V363_9PROT</name>
<dbReference type="InterPro" id="IPR011047">
    <property type="entry name" value="Quinoprotein_ADH-like_sf"/>
</dbReference>
<evidence type="ECO:0000259" key="2">
    <source>
        <dbReference type="Pfam" id="PF13360"/>
    </source>
</evidence>
<protein>
    <submittedName>
        <fullName evidence="3">Outer membrane protein assembly factor BamB</fullName>
    </submittedName>
    <submittedName>
        <fullName evidence="4">PQQ-binding-like beta-propeller repeat protein</fullName>
    </submittedName>
</protein>
<dbReference type="Pfam" id="PF13360">
    <property type="entry name" value="PQQ_2"/>
    <property type="match status" value="1"/>
</dbReference>
<keyword evidence="1" id="KW-0812">Transmembrane</keyword>